<sequence>MHGISPPRKEPVSREELSLLVLLPFTTAAPVLEVNLEDALPIGDPFRGFAKHLDGYTKGLRSELWGGENAEQLLVGKLHQNLNPLYRNRNGKQKILTSITHRVAEFASAYRFYDVLVRLGGKRVSRNVLKQPGLDVYVGDKPYMDSMISLSNLVNQFTAVADAYEEWLSTQSAVRPQNPEPLHHIASCTSDHLFSIAANLELTSNVKKALKVIRNLSSVAFTARLVMKAACISVPPTYDTLVNILPQDSRPRTKEETQILSAVMKTTRGLRQSFELAALVSPLIAIYPGREIQSQNYAVCSEELLLNCKVLGNCRPCSVQVLEDQVWCEILGIAKGEQTAFEALLKLRDTWKANPPNLTDDDSFFNRASKAYSPDLSVFTTVALEPYPPTWPLRSSTQQFITHSSPTEQATTLSTSSTFRLLGGATAAASSANSNSDLRTGLESESSGALESPAVPAPKGSDTGPKKTSANFGKGNKEPRRSTRERKPPPLNAPSSWTPKKDPKNPRKRTHDGTGPADGPGPNTEASRSRNVG</sequence>
<evidence type="ECO:0000313" key="2">
    <source>
        <dbReference type="EMBL" id="TEB03937.1"/>
    </source>
</evidence>
<dbReference type="EMBL" id="QPFP01000700">
    <property type="protein sequence ID" value="TEB03937.1"/>
    <property type="molecule type" value="Genomic_DNA"/>
</dbReference>
<dbReference type="Proteomes" id="UP000298030">
    <property type="component" value="Unassembled WGS sequence"/>
</dbReference>
<comment type="caution">
    <text evidence="2">The sequence shown here is derived from an EMBL/GenBank/DDBJ whole genome shotgun (WGS) entry which is preliminary data.</text>
</comment>
<name>A0A4Y7R4U9_COPMI</name>
<protein>
    <submittedName>
        <fullName evidence="2">Uncharacterized protein</fullName>
    </submittedName>
</protein>
<feature type="region of interest" description="Disordered" evidence="1">
    <location>
        <begin position="428"/>
        <end position="533"/>
    </location>
</feature>
<feature type="compositionally biased region" description="Polar residues" evidence="1">
    <location>
        <begin position="524"/>
        <end position="533"/>
    </location>
</feature>
<reference evidence="2 3" key="1">
    <citation type="journal article" date="2019" name="Nat. Ecol. Evol.">
        <title>Megaphylogeny resolves global patterns of mushroom evolution.</title>
        <authorList>
            <person name="Varga T."/>
            <person name="Krizsan K."/>
            <person name="Foldi C."/>
            <person name="Dima B."/>
            <person name="Sanchez-Garcia M."/>
            <person name="Sanchez-Ramirez S."/>
            <person name="Szollosi G.J."/>
            <person name="Szarkandi J.G."/>
            <person name="Papp V."/>
            <person name="Albert L."/>
            <person name="Andreopoulos W."/>
            <person name="Angelini C."/>
            <person name="Antonin V."/>
            <person name="Barry K.W."/>
            <person name="Bougher N.L."/>
            <person name="Buchanan P."/>
            <person name="Buyck B."/>
            <person name="Bense V."/>
            <person name="Catcheside P."/>
            <person name="Chovatia M."/>
            <person name="Cooper J."/>
            <person name="Damon W."/>
            <person name="Desjardin D."/>
            <person name="Finy P."/>
            <person name="Geml J."/>
            <person name="Haridas S."/>
            <person name="Hughes K."/>
            <person name="Justo A."/>
            <person name="Karasinski D."/>
            <person name="Kautmanova I."/>
            <person name="Kiss B."/>
            <person name="Kocsube S."/>
            <person name="Kotiranta H."/>
            <person name="LaButti K.M."/>
            <person name="Lechner B.E."/>
            <person name="Liimatainen K."/>
            <person name="Lipzen A."/>
            <person name="Lukacs Z."/>
            <person name="Mihaltcheva S."/>
            <person name="Morgado L.N."/>
            <person name="Niskanen T."/>
            <person name="Noordeloos M.E."/>
            <person name="Ohm R.A."/>
            <person name="Ortiz-Santana B."/>
            <person name="Ovrebo C."/>
            <person name="Racz N."/>
            <person name="Riley R."/>
            <person name="Savchenko A."/>
            <person name="Shiryaev A."/>
            <person name="Soop K."/>
            <person name="Spirin V."/>
            <person name="Szebenyi C."/>
            <person name="Tomsovsky M."/>
            <person name="Tulloss R.E."/>
            <person name="Uehling J."/>
            <person name="Grigoriev I.V."/>
            <person name="Vagvolgyi C."/>
            <person name="Papp T."/>
            <person name="Martin F.M."/>
            <person name="Miettinen O."/>
            <person name="Hibbett D.S."/>
            <person name="Nagy L.G."/>
        </authorList>
    </citation>
    <scope>NUCLEOTIDE SEQUENCE [LARGE SCALE GENOMIC DNA]</scope>
    <source>
        <strain evidence="2 3">FP101781</strain>
    </source>
</reference>
<feature type="non-terminal residue" evidence="2">
    <location>
        <position position="533"/>
    </location>
</feature>
<evidence type="ECO:0000313" key="3">
    <source>
        <dbReference type="Proteomes" id="UP000298030"/>
    </source>
</evidence>
<proteinExistence type="predicted"/>
<gene>
    <name evidence="2" type="ORF">FA13DRAFT_1807886</name>
</gene>
<feature type="compositionally biased region" description="Low complexity" evidence="1">
    <location>
        <begin position="428"/>
        <end position="452"/>
    </location>
</feature>
<keyword evidence="3" id="KW-1185">Reference proteome</keyword>
<dbReference type="AlphaFoldDB" id="A0A4Y7R4U9"/>
<accession>A0A4Y7R4U9</accession>
<evidence type="ECO:0000256" key="1">
    <source>
        <dbReference type="SAM" id="MobiDB-lite"/>
    </source>
</evidence>
<organism evidence="2 3">
    <name type="scientific">Coprinellus micaceus</name>
    <name type="common">Glistening ink-cap mushroom</name>
    <name type="synonym">Coprinus micaceus</name>
    <dbReference type="NCBI Taxonomy" id="71717"/>
    <lineage>
        <taxon>Eukaryota</taxon>
        <taxon>Fungi</taxon>
        <taxon>Dikarya</taxon>
        <taxon>Basidiomycota</taxon>
        <taxon>Agaricomycotina</taxon>
        <taxon>Agaricomycetes</taxon>
        <taxon>Agaricomycetidae</taxon>
        <taxon>Agaricales</taxon>
        <taxon>Agaricineae</taxon>
        <taxon>Psathyrellaceae</taxon>
        <taxon>Coprinellus</taxon>
    </lineage>
</organism>
<feature type="compositionally biased region" description="Basic and acidic residues" evidence="1">
    <location>
        <begin position="475"/>
        <end position="488"/>
    </location>
</feature>